<organism evidence="2 3">
    <name type="scientific">Streptomyces hebeiensis</name>
    <dbReference type="NCBI Taxonomy" id="229486"/>
    <lineage>
        <taxon>Bacteria</taxon>
        <taxon>Bacillati</taxon>
        <taxon>Actinomycetota</taxon>
        <taxon>Actinomycetes</taxon>
        <taxon>Kitasatosporales</taxon>
        <taxon>Streptomycetaceae</taxon>
        <taxon>Streptomyces</taxon>
    </lineage>
</organism>
<name>A0ABP4FEL6_9ACTN</name>
<evidence type="ECO:0000313" key="2">
    <source>
        <dbReference type="EMBL" id="GAA1169160.1"/>
    </source>
</evidence>
<dbReference type="EMBL" id="BAAAKV010000022">
    <property type="protein sequence ID" value="GAA1169160.1"/>
    <property type="molecule type" value="Genomic_DNA"/>
</dbReference>
<comment type="caution">
    <text evidence="2">The sequence shown here is derived from an EMBL/GenBank/DDBJ whole genome shotgun (WGS) entry which is preliminary data.</text>
</comment>
<evidence type="ECO:0000256" key="1">
    <source>
        <dbReference type="SAM" id="MobiDB-lite"/>
    </source>
</evidence>
<evidence type="ECO:0000313" key="3">
    <source>
        <dbReference type="Proteomes" id="UP001501371"/>
    </source>
</evidence>
<sequence>MDVVVDMVVDVPEDPREVRKKPFNYPVTPEKPRLRLPSVHGTHLRHHSDTPLKPPGPSARL</sequence>
<protein>
    <submittedName>
        <fullName evidence="2">Uncharacterized protein</fullName>
    </submittedName>
</protein>
<keyword evidence="3" id="KW-1185">Reference proteome</keyword>
<accession>A0ABP4FEL6</accession>
<feature type="compositionally biased region" description="Pro residues" evidence="1">
    <location>
        <begin position="52"/>
        <end position="61"/>
    </location>
</feature>
<gene>
    <name evidence="2" type="ORF">GCM10009654_27970</name>
</gene>
<proteinExistence type="predicted"/>
<dbReference type="Proteomes" id="UP001501371">
    <property type="component" value="Unassembled WGS sequence"/>
</dbReference>
<feature type="region of interest" description="Disordered" evidence="1">
    <location>
        <begin position="20"/>
        <end position="61"/>
    </location>
</feature>
<reference evidence="3" key="1">
    <citation type="journal article" date="2019" name="Int. J. Syst. Evol. Microbiol.">
        <title>The Global Catalogue of Microorganisms (GCM) 10K type strain sequencing project: providing services to taxonomists for standard genome sequencing and annotation.</title>
        <authorList>
            <consortium name="The Broad Institute Genomics Platform"/>
            <consortium name="The Broad Institute Genome Sequencing Center for Infectious Disease"/>
            <person name="Wu L."/>
            <person name="Ma J."/>
        </authorList>
    </citation>
    <scope>NUCLEOTIDE SEQUENCE [LARGE SCALE GENOMIC DNA]</scope>
    <source>
        <strain evidence="3">JCM 12696</strain>
    </source>
</reference>